<organism evidence="5 6">
    <name type="scientific">Trinickia violacea</name>
    <dbReference type="NCBI Taxonomy" id="2571746"/>
    <lineage>
        <taxon>Bacteria</taxon>
        <taxon>Pseudomonadati</taxon>
        <taxon>Pseudomonadota</taxon>
        <taxon>Betaproteobacteria</taxon>
        <taxon>Burkholderiales</taxon>
        <taxon>Burkholderiaceae</taxon>
        <taxon>Trinickia</taxon>
    </lineage>
</organism>
<dbReference type="GO" id="GO:0016779">
    <property type="term" value="F:nucleotidyltransferase activity"/>
    <property type="evidence" value="ECO:0007669"/>
    <property type="project" value="UniProtKB-KW"/>
</dbReference>
<name>A0A4P8J001_9BURK</name>
<evidence type="ECO:0000313" key="5">
    <source>
        <dbReference type="EMBL" id="QCP54972.1"/>
    </source>
</evidence>
<dbReference type="InterPro" id="IPR017557">
    <property type="entry name" value="Holo-ACP_synthase"/>
</dbReference>
<feature type="domain" description="Phosphoribosyl-dephospho-CoA transferase MdcG N-terminal" evidence="4">
    <location>
        <begin position="27"/>
        <end position="97"/>
    </location>
</feature>
<dbReference type="InterPro" id="IPR048903">
    <property type="entry name" value="MdcG_N"/>
</dbReference>
<evidence type="ECO:0000313" key="6">
    <source>
        <dbReference type="Proteomes" id="UP000298656"/>
    </source>
</evidence>
<keyword evidence="2" id="KW-0548">Nucleotidyltransferase</keyword>
<dbReference type="RefSeq" id="WP_137337729.1">
    <property type="nucleotide sequence ID" value="NZ_CP040078.1"/>
</dbReference>
<dbReference type="InterPro" id="IPR049180">
    <property type="entry name" value="MdcG_C"/>
</dbReference>
<evidence type="ECO:0000259" key="4">
    <source>
        <dbReference type="Pfam" id="PF20866"/>
    </source>
</evidence>
<dbReference type="NCBIfam" id="NF002332">
    <property type="entry name" value="PRK01293.1"/>
    <property type="match status" value="1"/>
</dbReference>
<dbReference type="Pfam" id="PF20866">
    <property type="entry name" value="MdcG_N"/>
    <property type="match status" value="1"/>
</dbReference>
<gene>
    <name evidence="5" type="ORF">FAZ95_33260</name>
</gene>
<proteinExistence type="predicted"/>
<dbReference type="Proteomes" id="UP000298656">
    <property type="component" value="Chromosome 2"/>
</dbReference>
<dbReference type="Pfam" id="PF10620">
    <property type="entry name" value="MdcG"/>
    <property type="match status" value="1"/>
</dbReference>
<evidence type="ECO:0000256" key="2">
    <source>
        <dbReference type="ARBA" id="ARBA00022695"/>
    </source>
</evidence>
<evidence type="ECO:0000256" key="1">
    <source>
        <dbReference type="ARBA" id="ARBA00022679"/>
    </source>
</evidence>
<protein>
    <submittedName>
        <fullName evidence="5">Malonate decarboxylase holo-ACP synthase</fullName>
    </submittedName>
</protein>
<keyword evidence="1" id="KW-0808">Transferase</keyword>
<sequence>MAPDITRACALPPWTANAPVTPDGRWRAHDLLKLRRLPELPGEPAWVRSAFARAPFAVVRRAESAAGFVAIGVRGAERNARYGTWAEAADIEAVIAPEDLAGMLPTIDRAPYPVYKILNAVRQTRCLSAFIWGPTGSAGFELATGLPTVTSSSDLDLLVRTPTLLSMDTARALLDELTAHATRAGTRIDVQLETPAGGVALAEFASTKARVLARSAQGPRLVADPWATAEAHAQEST</sequence>
<dbReference type="EMBL" id="CP040078">
    <property type="protein sequence ID" value="QCP54972.1"/>
    <property type="molecule type" value="Genomic_DNA"/>
</dbReference>
<keyword evidence="6" id="KW-1185">Reference proteome</keyword>
<reference evidence="5 6" key="1">
    <citation type="submission" date="2019-05" db="EMBL/GenBank/DDBJ databases">
        <title>Burkholderia sp. DHOD12, isolated from subtropical forest soil.</title>
        <authorList>
            <person name="Gao Z.-H."/>
            <person name="Qiu L.-H."/>
        </authorList>
    </citation>
    <scope>NUCLEOTIDE SEQUENCE [LARGE SCALE GENOMIC DNA]</scope>
    <source>
        <strain evidence="5 6">DHOD12</strain>
    </source>
</reference>
<dbReference type="AlphaFoldDB" id="A0A4P8J001"/>
<dbReference type="KEGG" id="tvl:FAZ95_33260"/>
<evidence type="ECO:0000259" key="3">
    <source>
        <dbReference type="Pfam" id="PF10620"/>
    </source>
</evidence>
<feature type="domain" description="Phosphoribosyl-dephospho-CoA transferase MdcG C-terminal" evidence="3">
    <location>
        <begin position="108"/>
        <end position="225"/>
    </location>
</feature>
<accession>A0A4P8J001</accession>
<dbReference type="NCBIfam" id="TIGR03135">
    <property type="entry name" value="malonate_mdcG"/>
    <property type="match status" value="1"/>
</dbReference>
<dbReference type="OrthoDB" id="1275217at2"/>